<evidence type="ECO:0000313" key="1">
    <source>
        <dbReference type="EMBL" id="POP53093.1"/>
    </source>
</evidence>
<dbReference type="EMBL" id="PQGG01000019">
    <property type="protein sequence ID" value="POP53093.1"/>
    <property type="molecule type" value="Genomic_DNA"/>
</dbReference>
<comment type="caution">
    <text evidence="1">The sequence shown here is derived from an EMBL/GenBank/DDBJ whole genome shotgun (WGS) entry which is preliminary data.</text>
</comment>
<protein>
    <submittedName>
        <fullName evidence="1">Uncharacterized protein</fullName>
    </submittedName>
</protein>
<organism evidence="1 2">
    <name type="scientific">Zhongshania marina</name>
    <dbReference type="NCBI Taxonomy" id="2304603"/>
    <lineage>
        <taxon>Bacteria</taxon>
        <taxon>Pseudomonadati</taxon>
        <taxon>Pseudomonadota</taxon>
        <taxon>Gammaproteobacteria</taxon>
        <taxon>Cellvibrionales</taxon>
        <taxon>Spongiibacteraceae</taxon>
        <taxon>Zhongshania</taxon>
    </lineage>
</organism>
<proteinExistence type="predicted"/>
<dbReference type="Proteomes" id="UP000237222">
    <property type="component" value="Unassembled WGS sequence"/>
</dbReference>
<reference evidence="1" key="1">
    <citation type="submission" date="2018-01" db="EMBL/GenBank/DDBJ databases">
        <authorList>
            <person name="Yu X.-D."/>
        </authorList>
    </citation>
    <scope>NUCLEOTIDE SEQUENCE</scope>
    <source>
        <strain evidence="1">ZX-21</strain>
    </source>
</reference>
<gene>
    <name evidence="1" type="ORF">C0068_08355</name>
</gene>
<dbReference type="RefSeq" id="WP_103684035.1">
    <property type="nucleotide sequence ID" value="NZ_PQGG01000019.1"/>
</dbReference>
<accession>A0A2S4HGI7</accession>
<dbReference type="AlphaFoldDB" id="A0A2S4HGI7"/>
<name>A0A2S4HGI7_9GAMM</name>
<evidence type="ECO:0000313" key="2">
    <source>
        <dbReference type="Proteomes" id="UP000237222"/>
    </source>
</evidence>
<sequence length="84" mass="9332">MQNSQSLPELFYEFHGLCFCTAPFESLLLQRLRATNKPPEDLTLGEVRNIVLSAQGDYNDAAECEQTDWPQICLAAKEALGQAA</sequence>